<organism evidence="1 2">
    <name type="scientific">Steinernema glaseri</name>
    <dbReference type="NCBI Taxonomy" id="37863"/>
    <lineage>
        <taxon>Eukaryota</taxon>
        <taxon>Metazoa</taxon>
        <taxon>Ecdysozoa</taxon>
        <taxon>Nematoda</taxon>
        <taxon>Chromadorea</taxon>
        <taxon>Rhabditida</taxon>
        <taxon>Tylenchina</taxon>
        <taxon>Panagrolaimomorpha</taxon>
        <taxon>Strongyloidoidea</taxon>
        <taxon>Steinernematidae</taxon>
        <taxon>Steinernema</taxon>
    </lineage>
</organism>
<accession>A0A1I7ZTJ9</accession>
<sequence length="153" mass="17300">MQKIKILRDRSTVTCADSEETKEPMDTCFLMGSLSIAKNDPDGVFVDLYNHPYIFDLDEDDIQNEKDSVPGQPFALNRDIFAALSIAKNDPDGVFVDLYNQPYIFDLDEDDIQNEKDSVPGQPFALNRDIFAAMIAESLYIVNSKRPMDTLLP</sequence>
<keyword evidence="1" id="KW-1185">Reference proteome</keyword>
<reference evidence="2" key="1">
    <citation type="submission" date="2016-11" db="UniProtKB">
        <authorList>
            <consortium name="WormBaseParasite"/>
        </authorList>
    </citation>
    <scope>IDENTIFICATION</scope>
</reference>
<name>A0A1I7ZTJ9_9BILA</name>
<evidence type="ECO:0000313" key="1">
    <source>
        <dbReference type="Proteomes" id="UP000095287"/>
    </source>
</evidence>
<dbReference type="WBParaSite" id="L893_g29797.t1">
    <property type="protein sequence ID" value="L893_g29797.t1"/>
    <property type="gene ID" value="L893_g29797"/>
</dbReference>
<dbReference type="AlphaFoldDB" id="A0A1I7ZTJ9"/>
<dbReference type="Proteomes" id="UP000095287">
    <property type="component" value="Unplaced"/>
</dbReference>
<protein>
    <submittedName>
        <fullName evidence="2">LPD28 domain-containing protein</fullName>
    </submittedName>
</protein>
<proteinExistence type="predicted"/>
<evidence type="ECO:0000313" key="2">
    <source>
        <dbReference type="WBParaSite" id="L893_g29797.t1"/>
    </source>
</evidence>